<gene>
    <name evidence="2" type="ORF">NDU88_007364</name>
</gene>
<protein>
    <submittedName>
        <fullName evidence="2">Uncharacterized protein</fullName>
    </submittedName>
</protein>
<feature type="region of interest" description="Disordered" evidence="1">
    <location>
        <begin position="1"/>
        <end position="36"/>
    </location>
</feature>
<name>A0AAV7UPX2_PLEWA</name>
<organism evidence="2 3">
    <name type="scientific">Pleurodeles waltl</name>
    <name type="common">Iberian ribbed newt</name>
    <dbReference type="NCBI Taxonomy" id="8319"/>
    <lineage>
        <taxon>Eukaryota</taxon>
        <taxon>Metazoa</taxon>
        <taxon>Chordata</taxon>
        <taxon>Craniata</taxon>
        <taxon>Vertebrata</taxon>
        <taxon>Euteleostomi</taxon>
        <taxon>Amphibia</taxon>
        <taxon>Batrachia</taxon>
        <taxon>Caudata</taxon>
        <taxon>Salamandroidea</taxon>
        <taxon>Salamandridae</taxon>
        <taxon>Pleurodelinae</taxon>
        <taxon>Pleurodeles</taxon>
    </lineage>
</organism>
<dbReference type="EMBL" id="JANPWB010000005">
    <property type="protein sequence ID" value="KAJ1190626.1"/>
    <property type="molecule type" value="Genomic_DNA"/>
</dbReference>
<reference evidence="2" key="1">
    <citation type="journal article" date="2022" name="bioRxiv">
        <title>Sequencing and chromosome-scale assembly of the giantPleurodeles waltlgenome.</title>
        <authorList>
            <person name="Brown T."/>
            <person name="Elewa A."/>
            <person name="Iarovenko S."/>
            <person name="Subramanian E."/>
            <person name="Araus A.J."/>
            <person name="Petzold A."/>
            <person name="Susuki M."/>
            <person name="Suzuki K.-i.T."/>
            <person name="Hayashi T."/>
            <person name="Toyoda A."/>
            <person name="Oliveira C."/>
            <person name="Osipova E."/>
            <person name="Leigh N.D."/>
            <person name="Simon A."/>
            <person name="Yun M.H."/>
        </authorList>
    </citation>
    <scope>NUCLEOTIDE SEQUENCE</scope>
    <source>
        <strain evidence="2">20211129_DDA</strain>
        <tissue evidence="2">Liver</tissue>
    </source>
</reference>
<accession>A0AAV7UPX2</accession>
<evidence type="ECO:0000313" key="3">
    <source>
        <dbReference type="Proteomes" id="UP001066276"/>
    </source>
</evidence>
<keyword evidence="3" id="KW-1185">Reference proteome</keyword>
<evidence type="ECO:0000313" key="2">
    <source>
        <dbReference type="EMBL" id="KAJ1190626.1"/>
    </source>
</evidence>
<dbReference type="Proteomes" id="UP001066276">
    <property type="component" value="Chromosome 3_1"/>
</dbReference>
<comment type="caution">
    <text evidence="2">The sequence shown here is derived from an EMBL/GenBank/DDBJ whole genome shotgun (WGS) entry which is preliminary data.</text>
</comment>
<sequence length="84" mass="9072">MKNWRRRRRPGRAGSRDTRRSTAGFPVLAGGPGAGRGGTCSVNTLVVVWRQVAEDGSAVKSYRGRVAPGAGVDWLRLWVPGAPW</sequence>
<evidence type="ECO:0000256" key="1">
    <source>
        <dbReference type="SAM" id="MobiDB-lite"/>
    </source>
</evidence>
<dbReference type="AlphaFoldDB" id="A0AAV7UPX2"/>
<proteinExistence type="predicted"/>
<feature type="compositionally biased region" description="Basic residues" evidence="1">
    <location>
        <begin position="1"/>
        <end position="11"/>
    </location>
</feature>